<evidence type="ECO:0000313" key="1">
    <source>
        <dbReference type="EMBL" id="QHU21713.1"/>
    </source>
</evidence>
<evidence type="ECO:0008006" key="2">
    <source>
        <dbReference type="Google" id="ProtNLM"/>
    </source>
</evidence>
<protein>
    <recommendedName>
        <fullName evidence="2">Glycosyltransferase</fullName>
    </recommendedName>
</protein>
<dbReference type="EMBL" id="MN740992">
    <property type="protein sequence ID" value="QHU21713.1"/>
    <property type="molecule type" value="Genomic_DNA"/>
</dbReference>
<reference evidence="1" key="1">
    <citation type="journal article" date="2020" name="Nature">
        <title>Giant virus diversity and host interactions through global metagenomics.</title>
        <authorList>
            <person name="Schulz F."/>
            <person name="Roux S."/>
            <person name="Paez-Espino D."/>
            <person name="Jungbluth S."/>
            <person name="Walsh D.A."/>
            <person name="Denef V.J."/>
            <person name="McMahon K.D."/>
            <person name="Konstantinidis K.T."/>
            <person name="Eloe-Fadrosh E.A."/>
            <person name="Kyrpides N.C."/>
            <person name="Woyke T."/>
        </authorList>
    </citation>
    <scope>NUCLEOTIDE SEQUENCE</scope>
    <source>
        <strain evidence="1">GVMAG-S-3300013286-35</strain>
    </source>
</reference>
<sequence length="195" mass="23005">MKRIFDGSDIKISRIEAVLDSNPHLGVLKSFLKALRKARALRLENVLLLEDDCMPTAGWKSRWPKVRSWLDENPDKWDLYSGGNWAIWFPHEVGRVDDIRFYDPAYSLAAHWLYVPQRSYESLINYYSRVVTLAPVLPLVGIDHHNNLFKMVISEPFMAYQKSDYSNTKHTYRNTERMFSRAERNVRRTRRLGRS</sequence>
<proteinExistence type="predicted"/>
<dbReference type="AlphaFoldDB" id="A0A6C0KWT6"/>
<name>A0A6C0KWT6_9ZZZZ</name>
<organism evidence="1">
    <name type="scientific">viral metagenome</name>
    <dbReference type="NCBI Taxonomy" id="1070528"/>
    <lineage>
        <taxon>unclassified sequences</taxon>
        <taxon>metagenomes</taxon>
        <taxon>organismal metagenomes</taxon>
    </lineage>
</organism>
<accession>A0A6C0KWT6</accession>